<name>M2PTX4_CERS8</name>
<dbReference type="EMBL" id="KB445793">
    <property type="protein sequence ID" value="EMD40179.1"/>
    <property type="molecule type" value="Genomic_DNA"/>
</dbReference>
<dbReference type="InterPro" id="IPR036388">
    <property type="entry name" value="WH-like_DNA-bd_sf"/>
</dbReference>
<dbReference type="InterPro" id="IPR001077">
    <property type="entry name" value="COMT_C"/>
</dbReference>
<evidence type="ECO:0000259" key="4">
    <source>
        <dbReference type="Pfam" id="PF00891"/>
    </source>
</evidence>
<dbReference type="Proteomes" id="UP000016930">
    <property type="component" value="Unassembled WGS sequence"/>
</dbReference>
<dbReference type="SUPFAM" id="SSF53335">
    <property type="entry name" value="S-adenosyl-L-methionine-dependent methyltransferases"/>
    <property type="match status" value="1"/>
</dbReference>
<feature type="domain" description="O-methyltransferase dimerisation" evidence="5">
    <location>
        <begin position="75"/>
        <end position="153"/>
    </location>
</feature>
<gene>
    <name evidence="6" type="ORF">CERSUDRAFT_151192</name>
</gene>
<evidence type="ECO:0000259" key="5">
    <source>
        <dbReference type="Pfam" id="PF08100"/>
    </source>
</evidence>
<dbReference type="InterPro" id="IPR029063">
    <property type="entry name" value="SAM-dependent_MTases_sf"/>
</dbReference>
<keyword evidence="1" id="KW-0489">Methyltransferase</keyword>
<dbReference type="GO" id="GO:0032259">
    <property type="term" value="P:methylation"/>
    <property type="evidence" value="ECO:0007669"/>
    <property type="project" value="UniProtKB-KW"/>
</dbReference>
<dbReference type="PROSITE" id="PS51683">
    <property type="entry name" value="SAM_OMT_II"/>
    <property type="match status" value="1"/>
</dbReference>
<dbReference type="InterPro" id="IPR012967">
    <property type="entry name" value="COMT_dimerisation"/>
</dbReference>
<reference evidence="6 7" key="1">
    <citation type="journal article" date="2012" name="Proc. Natl. Acad. Sci. U.S.A.">
        <title>Comparative genomics of Ceriporiopsis subvermispora and Phanerochaete chrysosporium provide insight into selective ligninolysis.</title>
        <authorList>
            <person name="Fernandez-Fueyo E."/>
            <person name="Ruiz-Duenas F.J."/>
            <person name="Ferreira P."/>
            <person name="Floudas D."/>
            <person name="Hibbett D.S."/>
            <person name="Canessa P."/>
            <person name="Larrondo L.F."/>
            <person name="James T.Y."/>
            <person name="Seelenfreund D."/>
            <person name="Lobos S."/>
            <person name="Polanco R."/>
            <person name="Tello M."/>
            <person name="Honda Y."/>
            <person name="Watanabe T."/>
            <person name="Watanabe T."/>
            <person name="Ryu J.S."/>
            <person name="Kubicek C.P."/>
            <person name="Schmoll M."/>
            <person name="Gaskell J."/>
            <person name="Hammel K.E."/>
            <person name="St John F.J."/>
            <person name="Vanden Wymelenberg A."/>
            <person name="Sabat G."/>
            <person name="Splinter BonDurant S."/>
            <person name="Syed K."/>
            <person name="Yadav J.S."/>
            <person name="Doddapaneni H."/>
            <person name="Subramanian V."/>
            <person name="Lavin J.L."/>
            <person name="Oguiza J.A."/>
            <person name="Perez G."/>
            <person name="Pisabarro A.G."/>
            <person name="Ramirez L."/>
            <person name="Santoyo F."/>
            <person name="Master E."/>
            <person name="Coutinho P.M."/>
            <person name="Henrissat B."/>
            <person name="Lombard V."/>
            <person name="Magnuson J.K."/>
            <person name="Kuees U."/>
            <person name="Hori C."/>
            <person name="Igarashi K."/>
            <person name="Samejima M."/>
            <person name="Held B.W."/>
            <person name="Barry K.W."/>
            <person name="LaButti K.M."/>
            <person name="Lapidus A."/>
            <person name="Lindquist E.A."/>
            <person name="Lucas S.M."/>
            <person name="Riley R."/>
            <person name="Salamov A.A."/>
            <person name="Hoffmeister D."/>
            <person name="Schwenk D."/>
            <person name="Hadar Y."/>
            <person name="Yarden O."/>
            <person name="de Vries R.P."/>
            <person name="Wiebenga A."/>
            <person name="Stenlid J."/>
            <person name="Eastwood D."/>
            <person name="Grigoriev I.V."/>
            <person name="Berka R.M."/>
            <person name="Blanchette R.A."/>
            <person name="Kersten P."/>
            <person name="Martinez A.T."/>
            <person name="Vicuna R."/>
            <person name="Cullen D."/>
        </authorList>
    </citation>
    <scope>NUCLEOTIDE SEQUENCE [LARGE SCALE GENOMIC DNA]</scope>
    <source>
        <strain evidence="6 7">B</strain>
    </source>
</reference>
<dbReference type="GO" id="GO:0008171">
    <property type="term" value="F:O-methyltransferase activity"/>
    <property type="evidence" value="ECO:0007669"/>
    <property type="project" value="InterPro"/>
</dbReference>
<dbReference type="AlphaFoldDB" id="M2PTX4"/>
<feature type="domain" description="O-methyltransferase C-terminal" evidence="4">
    <location>
        <begin position="227"/>
        <end position="380"/>
    </location>
</feature>
<organism evidence="6 7">
    <name type="scientific">Ceriporiopsis subvermispora (strain B)</name>
    <name type="common">White-rot fungus</name>
    <name type="synonym">Gelatoporia subvermispora</name>
    <dbReference type="NCBI Taxonomy" id="914234"/>
    <lineage>
        <taxon>Eukaryota</taxon>
        <taxon>Fungi</taxon>
        <taxon>Dikarya</taxon>
        <taxon>Basidiomycota</taxon>
        <taxon>Agaricomycotina</taxon>
        <taxon>Agaricomycetes</taxon>
        <taxon>Polyporales</taxon>
        <taxon>Gelatoporiaceae</taxon>
        <taxon>Gelatoporia</taxon>
    </lineage>
</organism>
<evidence type="ECO:0000256" key="1">
    <source>
        <dbReference type="ARBA" id="ARBA00022603"/>
    </source>
</evidence>
<proteinExistence type="predicted"/>
<evidence type="ECO:0000313" key="6">
    <source>
        <dbReference type="EMBL" id="EMD40179.1"/>
    </source>
</evidence>
<dbReference type="Pfam" id="PF08100">
    <property type="entry name" value="Dimerisation"/>
    <property type="match status" value="1"/>
</dbReference>
<dbReference type="HOGENOM" id="CLU_005533_0_3_1"/>
<keyword evidence="2" id="KW-0808">Transferase</keyword>
<dbReference type="InterPro" id="IPR036390">
    <property type="entry name" value="WH_DNA-bd_sf"/>
</dbReference>
<evidence type="ECO:0000256" key="3">
    <source>
        <dbReference type="ARBA" id="ARBA00022691"/>
    </source>
</evidence>
<dbReference type="PANTHER" id="PTHR43712">
    <property type="entry name" value="PUTATIVE (AFU_ORTHOLOGUE AFUA_4G14580)-RELATED"/>
    <property type="match status" value="1"/>
</dbReference>
<evidence type="ECO:0000256" key="2">
    <source>
        <dbReference type="ARBA" id="ARBA00022679"/>
    </source>
</evidence>
<dbReference type="OrthoDB" id="2410195at2759"/>
<keyword evidence="7" id="KW-1185">Reference proteome</keyword>
<dbReference type="Pfam" id="PF00891">
    <property type="entry name" value="Methyltransf_2"/>
    <property type="match status" value="1"/>
</dbReference>
<protein>
    <submittedName>
        <fullName evidence="6">Uncharacterized protein</fullName>
    </submittedName>
</protein>
<dbReference type="Gene3D" id="3.40.50.150">
    <property type="entry name" value="Vaccinia Virus protein VP39"/>
    <property type="match status" value="1"/>
</dbReference>
<evidence type="ECO:0000313" key="7">
    <source>
        <dbReference type="Proteomes" id="UP000016930"/>
    </source>
</evidence>
<dbReference type="SUPFAM" id="SSF46785">
    <property type="entry name" value="Winged helix' DNA-binding domain"/>
    <property type="match status" value="1"/>
</dbReference>
<sequence length="470" mass="51787">MCTLDALLGIISNSVKTIQAKCKARGVPFPSIDEPFDPESDAIRAEVIADAAPAIAAAQQLIATLDNPGVYALRQTFGMHISSAIGAMLAGNIAEIMRESDPNGQGMKVEDIAKQDGIDPVRLGRLMRLLTNYHIFTEVNPGAFKHNRISSTFDTGKSVDEIKKSPADKYLNTAGPAALFGHTTDECFKAAAYLSDYLTDKGTVTNQKPNGAVLQRAMSTHDTLFEWYEQAGNEARRKRFNVAMRGVSELAGPMTTGFDWKTLSKGGVVVDVGGGIGATTMRLADNHPHLCYIVQDRPSMVDEGEKFWKAERPEALRSGLVQLQAHDMFQVNPVRNAAVFLLRCVIHDWSDHYATTILQMLRASATPDTRLMIVDPLIRYACPAELQNTDVPGVEWHDAPAPLLPNMGIAGNFMPYHVDFHMLTMTNSQERTCQEFKKLFEKGGWKLERVYVNPGVQFPQLIGCPAQETY</sequence>
<dbReference type="GO" id="GO:0046983">
    <property type="term" value="F:protein dimerization activity"/>
    <property type="evidence" value="ECO:0007669"/>
    <property type="project" value="InterPro"/>
</dbReference>
<dbReference type="PANTHER" id="PTHR43712:SF2">
    <property type="entry name" value="O-METHYLTRANSFERASE CICE"/>
    <property type="match status" value="1"/>
</dbReference>
<dbReference type="InterPro" id="IPR016461">
    <property type="entry name" value="COMT-like"/>
</dbReference>
<accession>M2PTX4</accession>
<keyword evidence="3" id="KW-0949">S-adenosyl-L-methionine</keyword>
<dbReference type="Gene3D" id="1.10.10.10">
    <property type="entry name" value="Winged helix-like DNA-binding domain superfamily/Winged helix DNA-binding domain"/>
    <property type="match status" value="1"/>
</dbReference>